<accession>E4YXD6</accession>
<organism evidence="1">
    <name type="scientific">Oikopleura dioica</name>
    <name type="common">Tunicate</name>
    <dbReference type="NCBI Taxonomy" id="34765"/>
    <lineage>
        <taxon>Eukaryota</taxon>
        <taxon>Metazoa</taxon>
        <taxon>Chordata</taxon>
        <taxon>Tunicata</taxon>
        <taxon>Appendicularia</taxon>
        <taxon>Copelata</taxon>
        <taxon>Oikopleuridae</taxon>
        <taxon>Oikopleura</taxon>
    </lineage>
</organism>
<dbReference type="Proteomes" id="UP000011014">
    <property type="component" value="Unassembled WGS sequence"/>
</dbReference>
<name>E4YXD6_OIKDI</name>
<dbReference type="AlphaFoldDB" id="E4YXD6"/>
<protein>
    <submittedName>
        <fullName evidence="1">Uncharacterized protein</fullName>
    </submittedName>
</protein>
<gene>
    <name evidence="1" type="ORF">GSOID_T00022094001</name>
</gene>
<reference evidence="1" key="1">
    <citation type="journal article" date="2010" name="Science">
        <title>Plasticity of animal genome architecture unmasked by rapid evolution of a pelagic tunicate.</title>
        <authorList>
            <person name="Denoeud F."/>
            <person name="Henriet S."/>
            <person name="Mungpakdee S."/>
            <person name="Aury J.M."/>
            <person name="Da Silva C."/>
            <person name="Brinkmann H."/>
            <person name="Mikhaleva J."/>
            <person name="Olsen L.C."/>
            <person name="Jubin C."/>
            <person name="Canestro C."/>
            <person name="Bouquet J.M."/>
            <person name="Danks G."/>
            <person name="Poulain J."/>
            <person name="Campsteijn C."/>
            <person name="Adamski M."/>
            <person name="Cross I."/>
            <person name="Yadetie F."/>
            <person name="Muffato M."/>
            <person name="Louis A."/>
            <person name="Butcher S."/>
            <person name="Tsagkogeorga G."/>
            <person name="Konrad A."/>
            <person name="Singh S."/>
            <person name="Jensen M.F."/>
            <person name="Cong E.H."/>
            <person name="Eikeseth-Otteraa H."/>
            <person name="Noel B."/>
            <person name="Anthouard V."/>
            <person name="Porcel B.M."/>
            <person name="Kachouri-Lafond R."/>
            <person name="Nishino A."/>
            <person name="Ugolini M."/>
            <person name="Chourrout P."/>
            <person name="Nishida H."/>
            <person name="Aasland R."/>
            <person name="Huzurbazar S."/>
            <person name="Westhof E."/>
            <person name="Delsuc F."/>
            <person name="Lehrach H."/>
            <person name="Reinhardt R."/>
            <person name="Weissenbach J."/>
            <person name="Roy S.W."/>
            <person name="Artiguenave F."/>
            <person name="Postlethwait J.H."/>
            <person name="Manak J.R."/>
            <person name="Thompson E.M."/>
            <person name="Jaillon O."/>
            <person name="Du Pasquier L."/>
            <person name="Boudinot P."/>
            <person name="Liberles D.A."/>
            <person name="Volff J.N."/>
            <person name="Philippe H."/>
            <person name="Lenhard B."/>
            <person name="Roest Crollius H."/>
            <person name="Wincker P."/>
            <person name="Chourrout D."/>
        </authorList>
    </citation>
    <scope>NUCLEOTIDE SEQUENCE [LARGE SCALE GENOMIC DNA]</scope>
</reference>
<sequence length="76" mass="9340">PLAEYSFLSSFRSRSRLLSLFESLSRRGSRSLERDRLRSRDRDLFRSRDRDLLRSLFSRFRSRSRDRERLLDFPIL</sequence>
<proteinExistence type="predicted"/>
<dbReference type="EMBL" id="FN655783">
    <property type="protein sequence ID" value="CBY40119.1"/>
    <property type="molecule type" value="Genomic_DNA"/>
</dbReference>
<evidence type="ECO:0000313" key="1">
    <source>
        <dbReference type="EMBL" id="CBY40119.1"/>
    </source>
</evidence>
<feature type="non-terminal residue" evidence="1">
    <location>
        <position position="1"/>
    </location>
</feature>